<dbReference type="InterPro" id="IPR045768">
    <property type="entry name" value="SpoIIE_N"/>
</dbReference>
<organism evidence="4 5">
    <name type="scientific">Roseburia zhanii</name>
    <dbReference type="NCBI Taxonomy" id="2763064"/>
    <lineage>
        <taxon>Bacteria</taxon>
        <taxon>Bacillati</taxon>
        <taxon>Bacillota</taxon>
        <taxon>Clostridia</taxon>
        <taxon>Lachnospirales</taxon>
        <taxon>Lachnospiraceae</taxon>
        <taxon>Roseburia</taxon>
    </lineage>
</organism>
<keyword evidence="5" id="KW-1185">Reference proteome</keyword>
<dbReference type="Gene3D" id="3.60.40.10">
    <property type="entry name" value="PPM-type phosphatase domain"/>
    <property type="match status" value="1"/>
</dbReference>
<dbReference type="SMART" id="SM00331">
    <property type="entry name" value="PP2C_SIG"/>
    <property type="match status" value="1"/>
</dbReference>
<dbReference type="Pfam" id="PF19732">
    <property type="entry name" value="SpoIIE_N"/>
    <property type="match status" value="1"/>
</dbReference>
<dbReference type="GO" id="GO:0016791">
    <property type="term" value="F:phosphatase activity"/>
    <property type="evidence" value="ECO:0007669"/>
    <property type="project" value="TreeGrafter"/>
</dbReference>
<dbReference type="Pfam" id="PF07228">
    <property type="entry name" value="SpoIIE"/>
    <property type="match status" value="1"/>
</dbReference>
<dbReference type="InterPro" id="IPR052016">
    <property type="entry name" value="Bact_Sigma-Reg"/>
</dbReference>
<dbReference type="Proteomes" id="UP000606720">
    <property type="component" value="Unassembled WGS sequence"/>
</dbReference>
<dbReference type="InterPro" id="IPR036457">
    <property type="entry name" value="PPM-type-like_dom_sf"/>
</dbReference>
<feature type="transmembrane region" description="Helical" evidence="2">
    <location>
        <begin position="31"/>
        <end position="61"/>
    </location>
</feature>
<keyword evidence="2" id="KW-0812">Transmembrane</keyword>
<accession>A0A923LN53</accession>
<proteinExistence type="predicted"/>
<dbReference type="EMBL" id="JACOPH010000001">
    <property type="protein sequence ID" value="MBC5712918.1"/>
    <property type="molecule type" value="Genomic_DNA"/>
</dbReference>
<evidence type="ECO:0000313" key="5">
    <source>
        <dbReference type="Proteomes" id="UP000606720"/>
    </source>
</evidence>
<name>A0A923LN53_9FIRM</name>
<evidence type="ECO:0000259" key="3">
    <source>
        <dbReference type="SMART" id="SM00331"/>
    </source>
</evidence>
<feature type="transmembrane region" description="Helical" evidence="2">
    <location>
        <begin position="112"/>
        <end position="133"/>
    </location>
</feature>
<dbReference type="PANTHER" id="PTHR43156">
    <property type="entry name" value="STAGE II SPORULATION PROTEIN E-RELATED"/>
    <property type="match status" value="1"/>
</dbReference>
<feature type="transmembrane region" description="Helical" evidence="2">
    <location>
        <begin position="139"/>
        <end position="159"/>
    </location>
</feature>
<dbReference type="InterPro" id="IPR001932">
    <property type="entry name" value="PPM-type_phosphatase-like_dom"/>
</dbReference>
<evidence type="ECO:0000313" key="4">
    <source>
        <dbReference type="EMBL" id="MBC5712918.1"/>
    </source>
</evidence>
<reference evidence="4" key="1">
    <citation type="submission" date="2020-08" db="EMBL/GenBank/DDBJ databases">
        <title>Genome public.</title>
        <authorList>
            <person name="Liu C."/>
            <person name="Sun Q."/>
        </authorList>
    </citation>
    <scope>NUCLEOTIDE SEQUENCE</scope>
    <source>
        <strain evidence="4">BX1005</strain>
    </source>
</reference>
<evidence type="ECO:0000256" key="2">
    <source>
        <dbReference type="SAM" id="Phobius"/>
    </source>
</evidence>
<feature type="domain" description="PPM-type phosphatase" evidence="3">
    <location>
        <begin position="420"/>
        <end position="632"/>
    </location>
</feature>
<keyword evidence="2" id="KW-1133">Transmembrane helix</keyword>
<dbReference type="SUPFAM" id="SSF81606">
    <property type="entry name" value="PP2C-like"/>
    <property type="match status" value="1"/>
</dbReference>
<feature type="transmembrane region" description="Helical" evidence="2">
    <location>
        <begin position="67"/>
        <end position="100"/>
    </location>
</feature>
<comment type="caution">
    <text evidence="4">The sequence shown here is derived from an EMBL/GenBank/DDBJ whole genome shotgun (WGS) entry which is preliminary data.</text>
</comment>
<sequence>MTEKICLEHFGRTERSDQEDVCMTKMGWKQFALSIVGAMVCRIGIMGCYPLVPAFFAAVYLEENGRWLLSVGMIAGMVAFLPISVIAKYGMALLVIGVTVRMSEWVEKKCSTILGAVAASLGTFALSIFGGIFDIRNQISIGAAICEAVFIFGFVVLAARGIHLFLEEKEKPLQQEGLQGAYKEQRLLNYAKSFEGLSKTFLSMSKKSEMQTEELGRIQQEVTGRICSGCDTCAICWAPADPTMYELFGRLITGLLQNGEADEITRKELERNCCYAGHIEREAMMVFEQARLNKAWYNRLLENREVIAQQLDAMAFIMQDCANETQILDGQEKRKLAEIRYRAKEAGITAEEVHLYRKNDGHMQAVLKVRSKWGNCVAMKDLTKAVSGALDLSVMAHKDSRTFIGKDSTEVIYEEEPMFHAVHGVAKLTKDGAAVSGDNFSCMEKEDGELVLSLSDGMGSGVRACRESELVLDLLERFIEVGFTKETAIKMLNSAMVICGEDEGYSTVDITSVNLYTGETDFYKIGASATFIRHEDRRVECLVSTSLPVGAAVEVEIEQAKKQLANGDFLVMVTDGVLEYLQTERPEEVLEEIISDIHTNHPKLLAKKILEKVMEYTKGEVQDDMTVLAAAIWEN</sequence>
<gene>
    <name evidence="4" type="ORF">H8S17_01610</name>
</gene>
<dbReference type="PANTHER" id="PTHR43156:SF2">
    <property type="entry name" value="STAGE II SPORULATION PROTEIN E"/>
    <property type="match status" value="1"/>
</dbReference>
<keyword evidence="1" id="KW-0378">Hydrolase</keyword>
<keyword evidence="2" id="KW-0472">Membrane</keyword>
<dbReference type="AlphaFoldDB" id="A0A923LN53"/>
<evidence type="ECO:0000256" key="1">
    <source>
        <dbReference type="ARBA" id="ARBA00022801"/>
    </source>
</evidence>
<dbReference type="RefSeq" id="WP_186865948.1">
    <property type="nucleotide sequence ID" value="NZ_JACOPH010000001.1"/>
</dbReference>
<protein>
    <submittedName>
        <fullName evidence="4">SpoIIE family protein phosphatase</fullName>
    </submittedName>
</protein>